<dbReference type="EMBL" id="KI964052">
    <property type="protein sequence ID" value="EUC42702.1"/>
    <property type="molecule type" value="Genomic_DNA"/>
</dbReference>
<dbReference type="OrthoDB" id="10482133at2759"/>
<dbReference type="RefSeq" id="XP_007690778.1">
    <property type="nucleotide sequence ID" value="XM_007692588.1"/>
</dbReference>
<dbReference type="KEGG" id="bor:COCMIDRAFT_28722"/>
<dbReference type="GeneID" id="19121363"/>
<name>W6YTD3_COCMI</name>
<proteinExistence type="predicted"/>
<keyword evidence="2" id="KW-1185">Reference proteome</keyword>
<evidence type="ECO:0000313" key="1">
    <source>
        <dbReference type="EMBL" id="EUC42702.1"/>
    </source>
</evidence>
<reference evidence="1 2" key="1">
    <citation type="journal article" date="2013" name="PLoS Genet.">
        <title>Comparative genome structure, secondary metabolite, and effector coding capacity across Cochliobolus pathogens.</title>
        <authorList>
            <person name="Condon B.J."/>
            <person name="Leng Y."/>
            <person name="Wu D."/>
            <person name="Bushley K.E."/>
            <person name="Ohm R.A."/>
            <person name="Otillar R."/>
            <person name="Martin J."/>
            <person name="Schackwitz W."/>
            <person name="Grimwood J."/>
            <person name="MohdZainudin N."/>
            <person name="Xue C."/>
            <person name="Wang R."/>
            <person name="Manning V.A."/>
            <person name="Dhillon B."/>
            <person name="Tu Z.J."/>
            <person name="Steffenson B.J."/>
            <person name="Salamov A."/>
            <person name="Sun H."/>
            <person name="Lowry S."/>
            <person name="LaButti K."/>
            <person name="Han J."/>
            <person name="Copeland A."/>
            <person name="Lindquist E."/>
            <person name="Barry K."/>
            <person name="Schmutz J."/>
            <person name="Baker S.E."/>
            <person name="Ciuffetti L.M."/>
            <person name="Grigoriev I.V."/>
            <person name="Zhong S."/>
            <person name="Turgeon B.G."/>
        </authorList>
    </citation>
    <scope>NUCLEOTIDE SEQUENCE [LARGE SCALE GENOMIC DNA]</scope>
    <source>
        <strain evidence="1 2">ATCC 44560</strain>
    </source>
</reference>
<evidence type="ECO:0000313" key="2">
    <source>
        <dbReference type="Proteomes" id="UP000054032"/>
    </source>
</evidence>
<sequence>MKQGEGQGRLEAWEAKGVFEFACALTGHWGATQGGCAADDVDGWTLADGSATCAPTKPAAQRVAGSAIVFNKKKEKNQLAELGRVADQILALCEGYTHAAARCGLWAMGHQLWAIGQVTGLLGCWVAGSLGPGRQLLPADGTEIATTYLCTRYKQPGKHSDATALPTCPSPKHVTIIIIIIITTTTRIQAQPCRLKFRVRPIAVGDKHSVALVVQASATAMACAQPSEGLYD</sequence>
<accession>W6YTD3</accession>
<dbReference type="HOGENOM" id="CLU_1194709_0_0_1"/>
<dbReference type="AlphaFoldDB" id="W6YTD3"/>
<gene>
    <name evidence="1" type="ORF">COCMIDRAFT_28722</name>
</gene>
<protein>
    <submittedName>
        <fullName evidence="1">Uncharacterized protein</fullName>
    </submittedName>
</protein>
<organism evidence="1 2">
    <name type="scientific">Bipolaris oryzae ATCC 44560</name>
    <dbReference type="NCBI Taxonomy" id="930090"/>
    <lineage>
        <taxon>Eukaryota</taxon>
        <taxon>Fungi</taxon>
        <taxon>Dikarya</taxon>
        <taxon>Ascomycota</taxon>
        <taxon>Pezizomycotina</taxon>
        <taxon>Dothideomycetes</taxon>
        <taxon>Pleosporomycetidae</taxon>
        <taxon>Pleosporales</taxon>
        <taxon>Pleosporineae</taxon>
        <taxon>Pleosporaceae</taxon>
        <taxon>Bipolaris</taxon>
    </lineage>
</organism>
<dbReference type="Proteomes" id="UP000054032">
    <property type="component" value="Unassembled WGS sequence"/>
</dbReference>